<evidence type="ECO:0000256" key="1">
    <source>
        <dbReference type="SAM" id="Phobius"/>
    </source>
</evidence>
<sequence>MSFHQFPDTVIIILIFVKPMLIIIEAKDYKLLLNGYKLYSFLLKLGLIPFFKAL</sequence>
<comment type="caution">
    <text evidence="2">The sequence shown here is derived from an EMBL/GenBank/DDBJ whole genome shotgun (WGS) entry which is preliminary data.</text>
</comment>
<gene>
    <name evidence="2" type="ORF">LCGC14_0205550</name>
</gene>
<evidence type="ECO:0000313" key="2">
    <source>
        <dbReference type="EMBL" id="KKN92621.1"/>
    </source>
</evidence>
<keyword evidence="1" id="KW-1133">Transmembrane helix</keyword>
<proteinExistence type="predicted"/>
<keyword evidence="1" id="KW-0472">Membrane</keyword>
<feature type="transmembrane region" description="Helical" evidence="1">
    <location>
        <begin position="31"/>
        <end position="51"/>
    </location>
</feature>
<keyword evidence="1" id="KW-0812">Transmembrane</keyword>
<accession>A0A0F9X1F1</accession>
<dbReference type="AlphaFoldDB" id="A0A0F9X1F1"/>
<dbReference type="EMBL" id="LAZR01000093">
    <property type="protein sequence ID" value="KKN92621.1"/>
    <property type="molecule type" value="Genomic_DNA"/>
</dbReference>
<name>A0A0F9X1F1_9ZZZZ</name>
<feature type="transmembrane region" description="Helical" evidence="1">
    <location>
        <begin position="6"/>
        <end position="24"/>
    </location>
</feature>
<reference evidence="2" key="1">
    <citation type="journal article" date="2015" name="Nature">
        <title>Complex archaea that bridge the gap between prokaryotes and eukaryotes.</title>
        <authorList>
            <person name="Spang A."/>
            <person name="Saw J.H."/>
            <person name="Jorgensen S.L."/>
            <person name="Zaremba-Niedzwiedzka K."/>
            <person name="Martijn J."/>
            <person name="Lind A.E."/>
            <person name="van Eijk R."/>
            <person name="Schleper C."/>
            <person name="Guy L."/>
            <person name="Ettema T.J."/>
        </authorList>
    </citation>
    <scope>NUCLEOTIDE SEQUENCE</scope>
</reference>
<protein>
    <submittedName>
        <fullName evidence="2">Uncharacterized protein</fullName>
    </submittedName>
</protein>
<organism evidence="2">
    <name type="scientific">marine sediment metagenome</name>
    <dbReference type="NCBI Taxonomy" id="412755"/>
    <lineage>
        <taxon>unclassified sequences</taxon>
        <taxon>metagenomes</taxon>
        <taxon>ecological metagenomes</taxon>
    </lineage>
</organism>